<dbReference type="AlphaFoldDB" id="A0A3L7K0R0"/>
<comment type="caution">
    <text evidence="1">The sequence shown here is derived from an EMBL/GenBank/DDBJ whole genome shotgun (WGS) entry which is preliminary data.</text>
</comment>
<protein>
    <submittedName>
        <fullName evidence="1">Uncharacterized protein</fullName>
    </submittedName>
</protein>
<evidence type="ECO:0000313" key="2">
    <source>
        <dbReference type="Proteomes" id="UP000276770"/>
    </source>
</evidence>
<name>A0A3L7K0R0_9BACI</name>
<proteinExistence type="predicted"/>
<evidence type="ECO:0000313" key="1">
    <source>
        <dbReference type="EMBL" id="RLQ96658.1"/>
    </source>
</evidence>
<keyword evidence="2" id="KW-1185">Reference proteome</keyword>
<dbReference type="Proteomes" id="UP000276770">
    <property type="component" value="Unassembled WGS sequence"/>
</dbReference>
<dbReference type="EMBL" id="RCVZ01000003">
    <property type="protein sequence ID" value="RLQ96658.1"/>
    <property type="molecule type" value="Genomic_DNA"/>
</dbReference>
<reference evidence="1 2" key="1">
    <citation type="submission" date="2018-10" db="EMBL/GenBank/DDBJ databases">
        <title>Falsibacillus sp. genome draft.</title>
        <authorList>
            <person name="Shi S."/>
        </authorList>
    </citation>
    <scope>NUCLEOTIDE SEQUENCE [LARGE SCALE GENOMIC DNA]</scope>
    <source>
        <strain evidence="1 2">GY 10110</strain>
    </source>
</reference>
<sequence length="61" mass="7001">MLLNSLPLEREHPAVDTNLLLSLEEASEKLASFCWRFSERIHLLVLIAAEGTRLQREQRVG</sequence>
<organism evidence="1 2">
    <name type="scientific">Falsibacillus albus</name>
    <dbReference type="NCBI Taxonomy" id="2478915"/>
    <lineage>
        <taxon>Bacteria</taxon>
        <taxon>Bacillati</taxon>
        <taxon>Bacillota</taxon>
        <taxon>Bacilli</taxon>
        <taxon>Bacillales</taxon>
        <taxon>Bacillaceae</taxon>
        <taxon>Falsibacillus</taxon>
    </lineage>
</organism>
<accession>A0A3L7K0R0</accession>
<gene>
    <name evidence="1" type="ORF">D9X91_06020</name>
</gene>